<evidence type="ECO:0000313" key="2">
    <source>
        <dbReference type="Proteomes" id="UP000195569"/>
    </source>
</evidence>
<comment type="caution">
    <text evidence="1">The sequence shown here is derived from an EMBL/GenBank/DDBJ whole genome shotgun (WGS) entry which is preliminary data.</text>
</comment>
<gene>
    <name evidence="1" type="ORF">BN2476_600048</name>
</gene>
<dbReference type="AlphaFoldDB" id="A0A1N7SK96"/>
<keyword evidence="2" id="KW-1185">Reference proteome</keyword>
<evidence type="ECO:0000313" key="1">
    <source>
        <dbReference type="EMBL" id="SIT47846.1"/>
    </source>
</evidence>
<proteinExistence type="predicted"/>
<sequence>MSQGTSAGGQNHVVVRREHVAPDVNAAGVVTVIFEKLPTLWTGLWSSATDLQQRQSP</sequence>
<dbReference type="EMBL" id="CYGY02000060">
    <property type="protein sequence ID" value="SIT47846.1"/>
    <property type="molecule type" value="Genomic_DNA"/>
</dbReference>
<accession>A0A1N7SK96</accession>
<protein>
    <submittedName>
        <fullName evidence="1">Uncharacterized protein</fullName>
    </submittedName>
</protein>
<organism evidence="1 2">
    <name type="scientific">Paraburkholderia piptadeniae</name>
    <dbReference type="NCBI Taxonomy" id="1701573"/>
    <lineage>
        <taxon>Bacteria</taxon>
        <taxon>Pseudomonadati</taxon>
        <taxon>Pseudomonadota</taxon>
        <taxon>Betaproteobacteria</taxon>
        <taxon>Burkholderiales</taxon>
        <taxon>Burkholderiaceae</taxon>
        <taxon>Paraburkholderia</taxon>
    </lineage>
</organism>
<name>A0A1N7SK96_9BURK</name>
<dbReference type="Proteomes" id="UP000195569">
    <property type="component" value="Unassembled WGS sequence"/>
</dbReference>
<reference evidence="1" key="1">
    <citation type="submission" date="2016-12" db="EMBL/GenBank/DDBJ databases">
        <authorList>
            <person name="Moulin L."/>
        </authorList>
    </citation>
    <scope>NUCLEOTIDE SEQUENCE [LARGE SCALE GENOMIC DNA]</scope>
    <source>
        <strain evidence="1">STM 7183</strain>
    </source>
</reference>